<dbReference type="InterPro" id="IPR016024">
    <property type="entry name" value="ARM-type_fold"/>
</dbReference>
<feature type="region of interest" description="Disordered" evidence="2">
    <location>
        <begin position="883"/>
        <end position="925"/>
    </location>
</feature>
<dbReference type="GO" id="GO:0009306">
    <property type="term" value="P:protein secretion"/>
    <property type="evidence" value="ECO:0007669"/>
    <property type="project" value="TreeGrafter"/>
</dbReference>
<dbReference type="Pfam" id="PF23565">
    <property type="entry name" value="ARM_TANGO6"/>
    <property type="match status" value="1"/>
</dbReference>
<dbReference type="Pfam" id="PF10363">
    <property type="entry name" value="RTP1_C1"/>
    <property type="match status" value="1"/>
</dbReference>
<feature type="compositionally biased region" description="Basic and acidic residues" evidence="2">
    <location>
        <begin position="892"/>
        <end position="905"/>
    </location>
</feature>
<dbReference type="PANTHER" id="PTHR20959:SF1">
    <property type="entry name" value="TRANSPORT AND GOLGI ORGANIZATION PROTEIN 6 HOMOLOG"/>
    <property type="match status" value="1"/>
</dbReference>
<evidence type="ECO:0000259" key="4">
    <source>
        <dbReference type="Pfam" id="PF23565"/>
    </source>
</evidence>
<sequence length="1113" mass="122623">MGALEDAVQDAANFITPLLVGNEDKSGEQEFLDLLDRKMPSAGGDSGKQEVVKRALALLNNIHQADQARLTESPYDGTLVGMVYGLIDLLVLQGILPSLSSGVAFAQRPRSVLIPAASKLTTPDEALLVEVITNLLSVIATRGAGIEPLITQRALPDVISGVAELAFSPSGNQESCSKFQVDYFRLLDNTPTSRLLPVLSAFVQQGLPFWLRNRLSHSLSTLPLRPHGVRHTIEFIASSYSFTPPSQDDGEPTSTSQGPPIPLEAITQASRLLSSVPRNMEPEDWFTKLAPQLLELLDGDEGTEMSKAAGQIIASGILSRKSLGAPGTVGWKLFVEPLLQCLDPSPETTTHATKTVLSQRSATLEEVLVPEKELMLALRRLAIISSSHPHPGLAKRLVTPVLLPLWGVLTYTKRPRAAEAKRNRSFLDPFWSETVHATLIRYIKLSSGPKSIDLLAKNLFWDGGPTWTFGPGSEGGIEIRRRPSDRLGLGDMGGLITRIERMDEQVSTFVKLLSDGGIDDDTAGTVFLGITRRWLSSGRSSKVVKPNLTHDADEDPLELLTNAKLSEAMAQGLKDKFASQPKHIMELVWQLLDDFVKEQRTKLKRREDLKRVNYSSLENIVPKDSLSQISRDPALLHNAEIDSEDLVSFSLSLLNTLVTSSDFQRTPETAMLLSNILPNLQFLAESHRDIPISPGISNAARGIIPIVASSPTTPSTTHEDPFSSYRLSLSTALEDLTSPEPPNRAWALSTLRGLIANPDSSAIIDVPSIAHRLLSTSLTDTDSYIYTAVIPVLVALTSLAPRLVMRILVDAFIDTDERSIDIQTKKDGVSGLEFRLRIGEVLHNIILESGIWDSRKDIASRLNVLQLLTDSMLTVASRRGQRQKTLSVRQENAAKKERERAKAEEAWGGPIPSLQLEEEDETPDQEKEREMLERIVKGWEDTGVEEDVRLRTSPLSILGLAFEHRLHLMKQMTVDTAIEMALSVLVLETGDEKTILRRAAALVVMGLLRGMDKMFEEDKEATIRLESSKWEEVERVMKWVRNDASDEILKGHAESVLEGLETWRMKSWFGLRAKNQLEVQSHGLEGGLRGLAINPVQSGGVLPGKSSKIKEVR</sequence>
<dbReference type="SUPFAM" id="SSF48371">
    <property type="entry name" value="ARM repeat"/>
    <property type="match status" value="1"/>
</dbReference>
<evidence type="ECO:0000259" key="3">
    <source>
        <dbReference type="Pfam" id="PF10363"/>
    </source>
</evidence>
<evidence type="ECO:0000313" key="5">
    <source>
        <dbReference type="EMBL" id="OCK86470.1"/>
    </source>
</evidence>
<proteinExistence type="inferred from homology"/>
<organism evidence="5 6">
    <name type="scientific">Lepidopterella palustris CBS 459.81</name>
    <dbReference type="NCBI Taxonomy" id="1314670"/>
    <lineage>
        <taxon>Eukaryota</taxon>
        <taxon>Fungi</taxon>
        <taxon>Dikarya</taxon>
        <taxon>Ascomycota</taxon>
        <taxon>Pezizomycotina</taxon>
        <taxon>Dothideomycetes</taxon>
        <taxon>Pleosporomycetidae</taxon>
        <taxon>Mytilinidiales</taxon>
        <taxon>Argynnaceae</taxon>
        <taxon>Lepidopterella</taxon>
    </lineage>
</organism>
<feature type="domain" description="RNA polymerase II assembly factor Rtp1 C-terminal" evidence="3">
    <location>
        <begin position="730"/>
        <end position="850"/>
    </location>
</feature>
<gene>
    <name evidence="5" type="ORF">K432DRAFT_1957</name>
</gene>
<reference evidence="5 6" key="1">
    <citation type="journal article" date="2016" name="Nat. Commun.">
        <title>Ectomycorrhizal ecology is imprinted in the genome of the dominant symbiotic fungus Cenococcum geophilum.</title>
        <authorList>
            <consortium name="DOE Joint Genome Institute"/>
            <person name="Peter M."/>
            <person name="Kohler A."/>
            <person name="Ohm R.A."/>
            <person name="Kuo A."/>
            <person name="Krutzmann J."/>
            <person name="Morin E."/>
            <person name="Arend M."/>
            <person name="Barry K.W."/>
            <person name="Binder M."/>
            <person name="Choi C."/>
            <person name="Clum A."/>
            <person name="Copeland A."/>
            <person name="Grisel N."/>
            <person name="Haridas S."/>
            <person name="Kipfer T."/>
            <person name="LaButti K."/>
            <person name="Lindquist E."/>
            <person name="Lipzen A."/>
            <person name="Maire R."/>
            <person name="Meier B."/>
            <person name="Mihaltcheva S."/>
            <person name="Molinier V."/>
            <person name="Murat C."/>
            <person name="Poggeler S."/>
            <person name="Quandt C.A."/>
            <person name="Sperisen C."/>
            <person name="Tritt A."/>
            <person name="Tisserant E."/>
            <person name="Crous P.W."/>
            <person name="Henrissat B."/>
            <person name="Nehls U."/>
            <person name="Egli S."/>
            <person name="Spatafora J.W."/>
            <person name="Grigoriev I.V."/>
            <person name="Martin F.M."/>
        </authorList>
    </citation>
    <scope>NUCLEOTIDE SEQUENCE [LARGE SCALE GENOMIC DNA]</scope>
    <source>
        <strain evidence="5 6">CBS 459.81</strain>
    </source>
</reference>
<dbReference type="InterPro" id="IPR057407">
    <property type="entry name" value="HEAT_TANGO6"/>
</dbReference>
<dbReference type="PANTHER" id="PTHR20959">
    <property type="entry name" value="TRANSPORT AND GOLGI ORGANIZATION PROTEIN 6 FAMILY MEMBER"/>
    <property type="match status" value="1"/>
</dbReference>
<keyword evidence="6" id="KW-1185">Reference proteome</keyword>
<protein>
    <recommendedName>
        <fullName evidence="7">RNA polymerase II assembly factor Rtp1 C-terminal domain-containing protein</fullName>
    </recommendedName>
</protein>
<accession>A0A8E2EM27</accession>
<evidence type="ECO:0000256" key="1">
    <source>
        <dbReference type="ARBA" id="ARBA00005724"/>
    </source>
</evidence>
<evidence type="ECO:0000313" key="6">
    <source>
        <dbReference type="Proteomes" id="UP000250266"/>
    </source>
</evidence>
<dbReference type="EMBL" id="KV744805">
    <property type="protein sequence ID" value="OCK86470.1"/>
    <property type="molecule type" value="Genomic_DNA"/>
</dbReference>
<feature type="domain" description="TANGO6 HEAT repeat" evidence="4">
    <location>
        <begin position="267"/>
        <end position="514"/>
    </location>
</feature>
<comment type="similarity">
    <text evidence="1">Belongs to the Tango6 family.</text>
</comment>
<name>A0A8E2EM27_9PEZI</name>
<dbReference type="Proteomes" id="UP000250266">
    <property type="component" value="Unassembled WGS sequence"/>
</dbReference>
<evidence type="ECO:0008006" key="7">
    <source>
        <dbReference type="Google" id="ProtNLM"/>
    </source>
</evidence>
<dbReference type="OrthoDB" id="39591at2759"/>
<evidence type="ECO:0000256" key="2">
    <source>
        <dbReference type="SAM" id="MobiDB-lite"/>
    </source>
</evidence>
<dbReference type="AlphaFoldDB" id="A0A8E2EM27"/>
<dbReference type="InterPro" id="IPR019451">
    <property type="entry name" value="Rtp1_C1"/>
</dbReference>
<dbReference type="InterPro" id="IPR039600">
    <property type="entry name" value="TANGO6/Rtp1"/>
</dbReference>